<dbReference type="Gene3D" id="1.10.1410.20">
    <property type="entry name" value="2'-5'-oligoadenylate synthetase 1, domain 2"/>
    <property type="match status" value="2"/>
</dbReference>
<keyword evidence="2" id="KW-0812">Transmembrane</keyword>
<evidence type="ECO:0000313" key="6">
    <source>
        <dbReference type="Proteomes" id="UP000596742"/>
    </source>
</evidence>
<organism evidence="5 6">
    <name type="scientific">Mytilus galloprovincialis</name>
    <name type="common">Mediterranean mussel</name>
    <dbReference type="NCBI Taxonomy" id="29158"/>
    <lineage>
        <taxon>Eukaryota</taxon>
        <taxon>Metazoa</taxon>
        <taxon>Spiralia</taxon>
        <taxon>Lophotrochozoa</taxon>
        <taxon>Mollusca</taxon>
        <taxon>Bivalvia</taxon>
        <taxon>Autobranchia</taxon>
        <taxon>Pteriomorphia</taxon>
        <taxon>Mytilida</taxon>
        <taxon>Mytiloidea</taxon>
        <taxon>Mytilidae</taxon>
        <taxon>Mytilinae</taxon>
        <taxon>Mytilus</taxon>
    </lineage>
</organism>
<keyword evidence="5" id="KW-0548">Nucleotidyltransferase</keyword>
<dbReference type="Pfam" id="PF01909">
    <property type="entry name" value="NTP_transf_2"/>
    <property type="match status" value="2"/>
</dbReference>
<dbReference type="EMBL" id="UYJE01007435">
    <property type="protein sequence ID" value="VDI54824.1"/>
    <property type="molecule type" value="Genomic_DNA"/>
</dbReference>
<protein>
    <submittedName>
        <fullName evidence="5">2'-5'-oligoadenylate synthetase</fullName>
        <ecNumber evidence="5">2.7.7.84</ecNumber>
    </submittedName>
</protein>
<evidence type="ECO:0000259" key="4">
    <source>
        <dbReference type="Pfam" id="PF10421"/>
    </source>
</evidence>
<dbReference type="PANTHER" id="PTHR11258">
    <property type="entry name" value="2-5 OLIGOADENYLATE SYNTHETASE"/>
    <property type="match status" value="1"/>
</dbReference>
<dbReference type="PANTHER" id="PTHR11258:SF11">
    <property type="entry name" value="C2H2-TYPE DOMAIN-CONTAINING PROTEIN"/>
    <property type="match status" value="1"/>
</dbReference>
<feature type="domain" description="2'-5'-oligoadenylate synthetase 1" evidence="4">
    <location>
        <begin position="159"/>
        <end position="288"/>
    </location>
</feature>
<dbReference type="Pfam" id="PF10421">
    <property type="entry name" value="OAS1_C"/>
    <property type="match status" value="2"/>
</dbReference>
<dbReference type="SUPFAM" id="SSF81631">
    <property type="entry name" value="PAP/OAS1 substrate-binding domain"/>
    <property type="match status" value="2"/>
</dbReference>
<sequence length="707" mass="81154">MAEYFPGLRFGETLEKFLDRKVRPDTMFLNSCGEVINTVVRLIHQHPIYSIKEVIKGGSLGKGTAVKDHSDVDLLVVINNFRKIDDLREQLPNIISSFAEYLLAAVRGETIRIKNTKQALHTLQFKVCCVEDGDWFDVDFLPIIDVINPLNVRGSLEIVYKKMEEEYHNRNYYAKCVARQQVSFVKRVPSRAKDLIRLFKYWNYTEDNDLSSFCIELLVIHIWQKKGSPNNFEKAPMIYDVAYQISFFKEITIAFDDFYSSVNFITKLERSPPYVLDPANPFYNAGPEMGVNGDYSQVQERGRMLLDNLGHAMAEHFPGMHIGETLEKFLDRKVRPDTSFLNSCREVINTVVHLIHHHPDFSIKEVIKGGSLGKGTAVRGHSDVDLLVVVNNYRNVNDLRENMKGIISSFNRYLLAAVKNESIEIAIIGQTPFTLRFELCCAHRDCWFDVDLLPVINVIDPSNVCRSLQMVYDRMDKENCNKDYYSKCLAKHQVDFLKRVPSRVKDVIRLLKYWNYNEDVGLSSFCIELMVIHIWQKKDSPDNFDLQPMIYDVVYLISFFKETTITFNDYYKPDHFTTKLTPPYILDPANPFNDAAPHKRVKGDYSRIQKRGKKLLDNLRPGSKELVQAVTIREPTTTRLNSKLHDRDKICSSRHRKDDSISIIPEATSGRSGLWTALGVGAAITGGLLAAFAIHKITTKEDESDSD</sequence>
<comment type="similarity">
    <text evidence="1">Belongs to the 2-5A synthase family.</text>
</comment>
<dbReference type="AlphaFoldDB" id="A0A8B6FWY2"/>
<dbReference type="InterPro" id="IPR018952">
    <property type="entry name" value="2-5-oligoAdlate_synth_1_dom2/C"/>
</dbReference>
<dbReference type="InterPro" id="IPR002934">
    <property type="entry name" value="Polymerase_NTP_transf_dom"/>
</dbReference>
<proteinExistence type="inferred from homology"/>
<dbReference type="GO" id="GO:0005829">
    <property type="term" value="C:cytosol"/>
    <property type="evidence" value="ECO:0007669"/>
    <property type="project" value="TreeGrafter"/>
</dbReference>
<accession>A0A8B6FWY2</accession>
<dbReference type="InterPro" id="IPR043519">
    <property type="entry name" value="NT_sf"/>
</dbReference>
<dbReference type="GO" id="GO:0001730">
    <property type="term" value="F:2'-5'-oligoadenylate synthetase activity"/>
    <property type="evidence" value="ECO:0007669"/>
    <property type="project" value="UniProtKB-EC"/>
</dbReference>
<dbReference type="GO" id="GO:0016020">
    <property type="term" value="C:membrane"/>
    <property type="evidence" value="ECO:0007669"/>
    <property type="project" value="TreeGrafter"/>
</dbReference>
<dbReference type="Gene3D" id="3.30.460.10">
    <property type="entry name" value="Beta Polymerase, domain 2"/>
    <property type="match status" value="2"/>
</dbReference>
<comment type="caution">
    <text evidence="5">The sequence shown here is derived from an EMBL/GenBank/DDBJ whole genome shotgun (WGS) entry which is preliminary data.</text>
</comment>
<evidence type="ECO:0000259" key="3">
    <source>
        <dbReference type="Pfam" id="PF01909"/>
    </source>
</evidence>
<dbReference type="PROSITE" id="PS50152">
    <property type="entry name" value="25A_SYNTH_3"/>
    <property type="match status" value="2"/>
</dbReference>
<gene>
    <name evidence="5" type="ORF">MGAL_10B080746</name>
</gene>
<keyword evidence="2" id="KW-0472">Membrane</keyword>
<evidence type="ECO:0000256" key="1">
    <source>
        <dbReference type="ARBA" id="ARBA00009526"/>
    </source>
</evidence>
<dbReference type="EC" id="2.7.7.84" evidence="5"/>
<feature type="domain" description="2'-5'-oligoadenylate synthetase 1" evidence="4">
    <location>
        <begin position="470"/>
        <end position="601"/>
    </location>
</feature>
<feature type="transmembrane region" description="Helical" evidence="2">
    <location>
        <begin position="674"/>
        <end position="694"/>
    </location>
</feature>
<feature type="domain" description="Polymerase nucleotidyl transferase" evidence="3">
    <location>
        <begin position="362"/>
        <end position="400"/>
    </location>
</feature>
<reference evidence="5" key="1">
    <citation type="submission" date="2018-11" db="EMBL/GenBank/DDBJ databases">
        <authorList>
            <person name="Alioto T."/>
            <person name="Alioto T."/>
        </authorList>
    </citation>
    <scope>NUCLEOTIDE SEQUENCE</scope>
</reference>
<dbReference type="GO" id="GO:0003725">
    <property type="term" value="F:double-stranded RNA binding"/>
    <property type="evidence" value="ECO:0007669"/>
    <property type="project" value="TreeGrafter"/>
</dbReference>
<dbReference type="Proteomes" id="UP000596742">
    <property type="component" value="Unassembled WGS sequence"/>
</dbReference>
<evidence type="ECO:0000313" key="5">
    <source>
        <dbReference type="EMBL" id="VDI54824.1"/>
    </source>
</evidence>
<feature type="domain" description="Polymerase nucleotidyl transferase" evidence="3">
    <location>
        <begin position="50"/>
        <end position="89"/>
    </location>
</feature>
<name>A0A8B6FWY2_MYTGA</name>
<keyword evidence="5" id="KW-0808">Transferase</keyword>
<keyword evidence="2" id="KW-1133">Transmembrane helix</keyword>
<dbReference type="SUPFAM" id="SSF81301">
    <property type="entry name" value="Nucleotidyltransferase"/>
    <property type="match status" value="2"/>
</dbReference>
<evidence type="ECO:0000256" key="2">
    <source>
        <dbReference type="SAM" id="Phobius"/>
    </source>
</evidence>
<dbReference type="GO" id="GO:0005654">
    <property type="term" value="C:nucleoplasm"/>
    <property type="evidence" value="ECO:0007669"/>
    <property type="project" value="TreeGrafter"/>
</dbReference>
<dbReference type="OrthoDB" id="1885901at2759"/>
<keyword evidence="6" id="KW-1185">Reference proteome</keyword>